<reference evidence="8 9" key="1">
    <citation type="submission" date="2017-06" db="EMBL/GenBank/DDBJ databases">
        <title>Novel microbial phyla capable of carbon fixation and sulfur reduction in deep-sea sediments.</title>
        <authorList>
            <person name="Huang J."/>
            <person name="Baker B."/>
            <person name="Wang Y."/>
        </authorList>
    </citation>
    <scope>NUCLEOTIDE SEQUENCE [LARGE SCALE GENOMIC DNA]</scope>
    <source>
        <strain evidence="8">B3_TA06</strain>
    </source>
</reference>
<dbReference type="InterPro" id="IPR015424">
    <property type="entry name" value="PyrdxlP-dep_Trfase"/>
</dbReference>
<dbReference type="AlphaFoldDB" id="A0A532V9M3"/>
<feature type="domain" description="Aminotransferase class V" evidence="6">
    <location>
        <begin position="142"/>
        <end position="274"/>
    </location>
</feature>
<dbReference type="EMBL" id="NJBO01000002">
    <property type="protein sequence ID" value="TKJ43876.1"/>
    <property type="molecule type" value="Genomic_DNA"/>
</dbReference>
<name>A0A532V9M3_UNCT6</name>
<dbReference type="PANTHER" id="PTHR11773:SF1">
    <property type="entry name" value="GLYCINE DEHYDROGENASE (DECARBOXYLATING), MITOCHONDRIAL"/>
    <property type="match status" value="1"/>
</dbReference>
<dbReference type="PANTHER" id="PTHR11773">
    <property type="entry name" value="GLYCINE DEHYDROGENASE, DECARBOXYLATING"/>
    <property type="match status" value="1"/>
</dbReference>
<dbReference type="GO" id="GO:0004375">
    <property type="term" value="F:glycine dehydrogenase (decarboxylating) activity"/>
    <property type="evidence" value="ECO:0007669"/>
    <property type="project" value="UniProtKB-EC"/>
</dbReference>
<feature type="domain" description="Glycine dehydrogenase C-terminal" evidence="7">
    <location>
        <begin position="347"/>
        <end position="446"/>
    </location>
</feature>
<dbReference type="Pfam" id="PF00266">
    <property type="entry name" value="Aminotran_5"/>
    <property type="match status" value="1"/>
</dbReference>
<evidence type="ECO:0000256" key="1">
    <source>
        <dbReference type="ARBA" id="ARBA00003788"/>
    </source>
</evidence>
<keyword evidence="4 8" id="KW-0560">Oxidoreductase</keyword>
<protein>
    <recommendedName>
        <fullName evidence="2">glycine dehydrogenase (aminomethyl-transferring)</fullName>
        <ecNumber evidence="2">1.4.4.2</ecNumber>
    </recommendedName>
</protein>
<dbReference type="EC" id="1.4.4.2" evidence="2"/>
<dbReference type="Gene3D" id="3.90.1150.10">
    <property type="entry name" value="Aspartate Aminotransferase, domain 1"/>
    <property type="match status" value="1"/>
</dbReference>
<dbReference type="GO" id="GO:0005960">
    <property type="term" value="C:glycine cleavage complex"/>
    <property type="evidence" value="ECO:0007669"/>
    <property type="project" value="TreeGrafter"/>
</dbReference>
<dbReference type="NCBIfam" id="NF003346">
    <property type="entry name" value="PRK04366.1"/>
    <property type="match status" value="1"/>
</dbReference>
<dbReference type="Pfam" id="PF21478">
    <property type="entry name" value="GcvP2_C"/>
    <property type="match status" value="1"/>
</dbReference>
<keyword evidence="3" id="KW-0663">Pyridoxal phosphate</keyword>
<comment type="caution">
    <text evidence="8">The sequence shown here is derived from an EMBL/GenBank/DDBJ whole genome shotgun (WGS) entry which is preliminary data.</text>
</comment>
<gene>
    <name evidence="8" type="ORF">CEE36_01805</name>
</gene>
<dbReference type="InterPro" id="IPR020581">
    <property type="entry name" value="GDC_P"/>
</dbReference>
<evidence type="ECO:0000256" key="3">
    <source>
        <dbReference type="ARBA" id="ARBA00022898"/>
    </source>
</evidence>
<dbReference type="Proteomes" id="UP000317778">
    <property type="component" value="Unassembled WGS sequence"/>
</dbReference>
<evidence type="ECO:0000313" key="8">
    <source>
        <dbReference type="EMBL" id="TKJ43876.1"/>
    </source>
</evidence>
<dbReference type="GO" id="GO:0016594">
    <property type="term" value="F:glycine binding"/>
    <property type="evidence" value="ECO:0007669"/>
    <property type="project" value="TreeGrafter"/>
</dbReference>
<comment type="function">
    <text evidence="1">The glycine cleavage system catalyzes the degradation of glycine. The P protein binds the alpha-amino group of glycine through its pyridoxal phosphate cofactor; CO(2) is released and the remaining methylamine moiety is then transferred to the lipoamide cofactor of the H protein.</text>
</comment>
<evidence type="ECO:0000259" key="6">
    <source>
        <dbReference type="Pfam" id="PF00266"/>
    </source>
</evidence>
<dbReference type="SUPFAM" id="SSF53383">
    <property type="entry name" value="PLP-dependent transferases"/>
    <property type="match status" value="1"/>
</dbReference>
<comment type="catalytic activity">
    <reaction evidence="5">
        <text>N(6)-[(R)-lipoyl]-L-lysyl-[glycine-cleavage complex H protein] + glycine + H(+) = N(6)-[(R)-S(8)-aminomethyldihydrolipoyl]-L-lysyl-[glycine-cleavage complex H protein] + CO2</text>
        <dbReference type="Rhea" id="RHEA:24304"/>
        <dbReference type="Rhea" id="RHEA-COMP:10494"/>
        <dbReference type="Rhea" id="RHEA-COMP:10495"/>
        <dbReference type="ChEBI" id="CHEBI:15378"/>
        <dbReference type="ChEBI" id="CHEBI:16526"/>
        <dbReference type="ChEBI" id="CHEBI:57305"/>
        <dbReference type="ChEBI" id="CHEBI:83099"/>
        <dbReference type="ChEBI" id="CHEBI:83143"/>
        <dbReference type="EC" id="1.4.4.2"/>
    </reaction>
</comment>
<proteinExistence type="predicted"/>
<dbReference type="Gene3D" id="6.20.440.10">
    <property type="match status" value="1"/>
</dbReference>
<organism evidence="8 9">
    <name type="scientific">candidate division TA06 bacterium B3_TA06</name>
    <dbReference type="NCBI Taxonomy" id="2012487"/>
    <lineage>
        <taxon>Bacteria</taxon>
        <taxon>Bacteria division TA06</taxon>
    </lineage>
</organism>
<dbReference type="FunFam" id="3.90.1150.10:FF:000014">
    <property type="entry name" value="Probable glycine dehydrogenase (decarboxylating) subunit 2"/>
    <property type="match status" value="1"/>
</dbReference>
<accession>A0A532V9M3</accession>
<sequence>MELSFDLSKSTRRAFRFSELDVPERKISEFIPERYIRKQDALLPEVAEPELARHFVHLSTLNHHMDKGFYPLGSCTMKYNPKINEDVARLAGFADLHPLAPVSITQGALQLMYELEKLLSEISGFDAVTLQPSAGAQGELCANLITRAYFKHKNENRTKAIIPDSAHGTNPASVILSGFESVTVRSNPQGLIDLEDLESKLSPDTALIMITNPNTLGLFEPDISKVIEKVHSAGALAYLDGANLNALMGIVKPVEMGFDLMHFNLHKTFSTPHGGGGPGSGPVGMTKELEAFRPVPVTEKHGETYRLNYERPLSIGKLQAFYGNFLVMVKAYTYIRILGASGIADVSRNAILNANYVKSLIEDVLEVPHPQHCMHEFVASGKALRKFNLKTTDLAKRLLDYGYHAPTIYFPLIVSEALMVEPTETETVETLEGFAEAIHQIMQESKINPEMLRQAPHTTPVGRLDEVRAVKELDVCFRPDRETQG</sequence>
<dbReference type="GO" id="GO:0019464">
    <property type="term" value="P:glycine decarboxylation via glycine cleavage system"/>
    <property type="evidence" value="ECO:0007669"/>
    <property type="project" value="TreeGrafter"/>
</dbReference>
<dbReference type="GO" id="GO:0030170">
    <property type="term" value="F:pyridoxal phosphate binding"/>
    <property type="evidence" value="ECO:0007669"/>
    <property type="project" value="TreeGrafter"/>
</dbReference>
<dbReference type="InterPro" id="IPR015421">
    <property type="entry name" value="PyrdxlP-dep_Trfase_major"/>
</dbReference>
<evidence type="ECO:0000259" key="7">
    <source>
        <dbReference type="Pfam" id="PF21478"/>
    </source>
</evidence>
<dbReference type="InterPro" id="IPR015422">
    <property type="entry name" value="PyrdxlP-dep_Trfase_small"/>
</dbReference>
<dbReference type="Gene3D" id="3.40.640.10">
    <property type="entry name" value="Type I PLP-dependent aspartate aminotransferase-like (Major domain)"/>
    <property type="match status" value="1"/>
</dbReference>
<evidence type="ECO:0000313" key="9">
    <source>
        <dbReference type="Proteomes" id="UP000317778"/>
    </source>
</evidence>
<dbReference type="FunFam" id="3.40.640.10:FF:000224">
    <property type="entry name" value="Probable glycine dehydrogenase (decarboxylating) subunit 2"/>
    <property type="match status" value="1"/>
</dbReference>
<evidence type="ECO:0000256" key="5">
    <source>
        <dbReference type="ARBA" id="ARBA00049026"/>
    </source>
</evidence>
<evidence type="ECO:0000256" key="2">
    <source>
        <dbReference type="ARBA" id="ARBA00012134"/>
    </source>
</evidence>
<evidence type="ECO:0000256" key="4">
    <source>
        <dbReference type="ARBA" id="ARBA00023002"/>
    </source>
</evidence>
<dbReference type="InterPro" id="IPR049316">
    <property type="entry name" value="GDC-P_C"/>
</dbReference>
<dbReference type="InterPro" id="IPR000192">
    <property type="entry name" value="Aminotrans_V_dom"/>
</dbReference>
<dbReference type="GO" id="GO:0005829">
    <property type="term" value="C:cytosol"/>
    <property type="evidence" value="ECO:0007669"/>
    <property type="project" value="TreeGrafter"/>
</dbReference>